<keyword evidence="11" id="KW-1185">Reference proteome</keyword>
<keyword evidence="3" id="KW-0997">Cell inner membrane</keyword>
<keyword evidence="2" id="KW-1003">Cell membrane</keyword>
<proteinExistence type="inferred from homology"/>
<dbReference type="KEGG" id="rhom:FRIFI_1885"/>
<dbReference type="GO" id="GO:0015744">
    <property type="term" value="P:succinate transport"/>
    <property type="evidence" value="ECO:0007669"/>
    <property type="project" value="TreeGrafter"/>
</dbReference>
<dbReference type="GO" id="GO:0005886">
    <property type="term" value="C:plasma membrane"/>
    <property type="evidence" value="ECO:0007669"/>
    <property type="project" value="UniProtKB-SubCell"/>
</dbReference>
<evidence type="ECO:0000256" key="4">
    <source>
        <dbReference type="ARBA" id="ARBA00022692"/>
    </source>
</evidence>
<dbReference type="AlphaFoldDB" id="A0A2P2BSQ2"/>
<comment type="similarity">
    <text evidence="7">Belongs to the ThrE exporter (TC 2.A.79) family.</text>
</comment>
<accession>A0A2P2BSQ2</accession>
<evidence type="ECO:0000256" key="2">
    <source>
        <dbReference type="ARBA" id="ARBA00022475"/>
    </source>
</evidence>
<dbReference type="RefSeq" id="WP_092925000.1">
    <property type="nucleotide sequence ID" value="NZ_FJTZ01000012.1"/>
</dbReference>
<feature type="domain" description="Threonine/Serine exporter ThrE" evidence="9">
    <location>
        <begin position="5"/>
        <end position="132"/>
    </location>
</feature>
<feature type="transmembrane region" description="Helical" evidence="8">
    <location>
        <begin position="114"/>
        <end position="133"/>
    </location>
</feature>
<dbReference type="Pfam" id="PF12821">
    <property type="entry name" value="ThrE_2"/>
    <property type="match status" value="1"/>
</dbReference>
<protein>
    <submittedName>
        <fullName evidence="10">Membrane spanning protein</fullName>
    </submittedName>
</protein>
<gene>
    <name evidence="10" type="ORF">FRIFI_1885</name>
</gene>
<evidence type="ECO:0000259" key="9">
    <source>
        <dbReference type="Pfam" id="PF12821"/>
    </source>
</evidence>
<evidence type="ECO:0000256" key="6">
    <source>
        <dbReference type="ARBA" id="ARBA00023136"/>
    </source>
</evidence>
<name>A0A2P2BSQ2_9FIRM</name>
<sequence>MIIESIASFFIGIGFGIIFNIKGKRLIVAGIGGGIAWFSYKFSLHCIGSDVISYFISAICFSIYCEICARIYKTPATTLSVCCLIPLVPGYGVYNTMYQFIVGDYMKAIEYGVNTLAISGALALGIIFVSTIFRNIKLGKFIGKSTKNKNNSSIKSGENNLEIV</sequence>
<evidence type="ECO:0000256" key="8">
    <source>
        <dbReference type="SAM" id="Phobius"/>
    </source>
</evidence>
<evidence type="ECO:0000256" key="1">
    <source>
        <dbReference type="ARBA" id="ARBA00004651"/>
    </source>
</evidence>
<dbReference type="InterPro" id="IPR024528">
    <property type="entry name" value="ThrE_2"/>
</dbReference>
<dbReference type="InterPro" id="IPR050539">
    <property type="entry name" value="ThrE_Dicarb/AminoAcid_Exp"/>
</dbReference>
<feature type="transmembrane region" description="Helical" evidence="8">
    <location>
        <begin position="76"/>
        <end position="94"/>
    </location>
</feature>
<comment type="subcellular location">
    <subcellularLocation>
        <location evidence="1">Cell membrane</location>
        <topology evidence="1">Multi-pass membrane protein</topology>
    </subcellularLocation>
</comment>
<feature type="transmembrane region" description="Helical" evidence="8">
    <location>
        <begin position="6"/>
        <end position="21"/>
    </location>
</feature>
<evidence type="ECO:0000313" key="10">
    <source>
        <dbReference type="EMBL" id="CEI73415.1"/>
    </source>
</evidence>
<keyword evidence="4 8" id="KW-0812">Transmembrane</keyword>
<evidence type="ECO:0000256" key="3">
    <source>
        <dbReference type="ARBA" id="ARBA00022519"/>
    </source>
</evidence>
<dbReference type="PANTHER" id="PTHR34390">
    <property type="entry name" value="UPF0442 PROTEIN YJJB-RELATED"/>
    <property type="match status" value="1"/>
</dbReference>
<keyword evidence="5 8" id="KW-1133">Transmembrane helix</keyword>
<dbReference type="Proteomes" id="UP000245695">
    <property type="component" value="Chromosome 1"/>
</dbReference>
<reference evidence="10 11" key="1">
    <citation type="submission" date="2014-09" db="EMBL/GenBank/DDBJ databases">
        <authorList>
            <person name="Hornung B.V."/>
        </authorList>
    </citation>
    <scope>NUCLEOTIDE SEQUENCE [LARGE SCALE GENOMIC DNA]</scope>
    <source>
        <strain evidence="10 11">FRIFI</strain>
    </source>
</reference>
<keyword evidence="6 8" id="KW-0472">Membrane</keyword>
<feature type="transmembrane region" description="Helical" evidence="8">
    <location>
        <begin position="51"/>
        <end position="69"/>
    </location>
</feature>
<evidence type="ECO:0000256" key="5">
    <source>
        <dbReference type="ARBA" id="ARBA00022989"/>
    </source>
</evidence>
<evidence type="ECO:0000256" key="7">
    <source>
        <dbReference type="ARBA" id="ARBA00034125"/>
    </source>
</evidence>
<dbReference type="EMBL" id="LN650648">
    <property type="protein sequence ID" value="CEI73415.1"/>
    <property type="molecule type" value="Genomic_DNA"/>
</dbReference>
<dbReference type="PANTHER" id="PTHR34390:SF1">
    <property type="entry name" value="SUCCINATE TRANSPORTER SUBUNIT YJJB-RELATED"/>
    <property type="match status" value="1"/>
</dbReference>
<organism evidence="10 11">
    <name type="scientific">Romboutsia hominis</name>
    <dbReference type="NCBI Taxonomy" id="1507512"/>
    <lineage>
        <taxon>Bacteria</taxon>
        <taxon>Bacillati</taxon>
        <taxon>Bacillota</taxon>
        <taxon>Clostridia</taxon>
        <taxon>Peptostreptococcales</taxon>
        <taxon>Peptostreptococcaceae</taxon>
        <taxon>Romboutsia</taxon>
    </lineage>
</organism>
<evidence type="ECO:0000313" key="11">
    <source>
        <dbReference type="Proteomes" id="UP000245695"/>
    </source>
</evidence>